<dbReference type="Pfam" id="PF06319">
    <property type="entry name" value="MmcB-like"/>
    <property type="match status" value="1"/>
</dbReference>
<dbReference type="EMBL" id="WTUW01000001">
    <property type="protein sequence ID" value="MZR29769.1"/>
    <property type="molecule type" value="Genomic_DNA"/>
</dbReference>
<organism evidence="1 2">
    <name type="scientific">Sneathiella litorea</name>
    <dbReference type="NCBI Taxonomy" id="2606216"/>
    <lineage>
        <taxon>Bacteria</taxon>
        <taxon>Pseudomonadati</taxon>
        <taxon>Pseudomonadota</taxon>
        <taxon>Alphaproteobacteria</taxon>
        <taxon>Sneathiellales</taxon>
        <taxon>Sneathiellaceae</taxon>
        <taxon>Sneathiella</taxon>
    </lineage>
</organism>
<dbReference type="SUPFAM" id="SSF52980">
    <property type="entry name" value="Restriction endonuclease-like"/>
    <property type="match status" value="1"/>
</dbReference>
<comment type="caution">
    <text evidence="1">The sequence shown here is derived from an EMBL/GenBank/DDBJ whole genome shotgun (WGS) entry which is preliminary data.</text>
</comment>
<dbReference type="GO" id="GO:0003676">
    <property type="term" value="F:nucleic acid binding"/>
    <property type="evidence" value="ECO:0007669"/>
    <property type="project" value="InterPro"/>
</dbReference>
<reference evidence="1 2" key="1">
    <citation type="submission" date="2019-12" db="EMBL/GenBank/DDBJ databases">
        <title>Snethiella sp. nov. sp. isolated from sea sand.</title>
        <authorList>
            <person name="Kim J."/>
            <person name="Jeong S.E."/>
            <person name="Jung H.S."/>
            <person name="Jeon C.O."/>
        </authorList>
    </citation>
    <scope>NUCLEOTIDE SEQUENCE [LARGE SCALE GENOMIC DNA]</scope>
    <source>
        <strain evidence="1 2">DP05</strain>
    </source>
</reference>
<dbReference type="Gene3D" id="3.40.1350.10">
    <property type="match status" value="1"/>
</dbReference>
<keyword evidence="2" id="KW-1185">Reference proteome</keyword>
<sequence length="150" mass="17254">MSDTRSDKGTRLARGVQKLLHDMGYDSLMEVKLRIRRRVDVMGINEKGRIIIVEVKSGPADYRVDEKWSEYLQFCDEFYFAVDMDFPTELLPESHGLIIADGFGGAIARPSADFNLNVARRRNVTLRFARIAARRLLEAENPIKEKFNVF</sequence>
<name>A0A6L8W4V2_9PROT</name>
<evidence type="ECO:0000313" key="1">
    <source>
        <dbReference type="EMBL" id="MZR29769.1"/>
    </source>
</evidence>
<dbReference type="RefSeq" id="WP_161314272.1">
    <property type="nucleotide sequence ID" value="NZ_WTUW01000001.1"/>
</dbReference>
<protein>
    <submittedName>
        <fullName evidence="1">MmcB family DNA repair protein</fullName>
    </submittedName>
</protein>
<dbReference type="InterPro" id="IPR011335">
    <property type="entry name" value="Restrct_endonuc-II-like"/>
</dbReference>
<proteinExistence type="predicted"/>
<dbReference type="Proteomes" id="UP000476030">
    <property type="component" value="Unassembled WGS sequence"/>
</dbReference>
<dbReference type="AlphaFoldDB" id="A0A6L8W4V2"/>
<gene>
    <name evidence="1" type="ORF">GQE98_03880</name>
</gene>
<accession>A0A6L8W4V2</accession>
<dbReference type="InterPro" id="IPR011856">
    <property type="entry name" value="tRNA_endonuc-like_dom_sf"/>
</dbReference>
<dbReference type="PIRSF" id="PIRSF031796">
    <property type="entry name" value="UPC031796"/>
    <property type="match status" value="1"/>
</dbReference>
<dbReference type="InterPro" id="IPR009394">
    <property type="entry name" value="MmcB-like"/>
</dbReference>
<evidence type="ECO:0000313" key="2">
    <source>
        <dbReference type="Proteomes" id="UP000476030"/>
    </source>
</evidence>